<dbReference type="OrthoDB" id="9778478at2"/>
<dbReference type="Gene3D" id="3.40.50.10840">
    <property type="entry name" value="Putative sugar-binding, N-terminal domain"/>
    <property type="match status" value="1"/>
</dbReference>
<dbReference type="GO" id="GO:0005524">
    <property type="term" value="F:ATP binding"/>
    <property type="evidence" value="ECO:0007669"/>
    <property type="project" value="UniProtKB-KW"/>
</dbReference>
<organism evidence="9 10">
    <name type="scientific">Lentibacillus persicus</name>
    <dbReference type="NCBI Taxonomy" id="640948"/>
    <lineage>
        <taxon>Bacteria</taxon>
        <taxon>Bacillati</taxon>
        <taxon>Bacillota</taxon>
        <taxon>Bacilli</taxon>
        <taxon>Bacillales</taxon>
        <taxon>Bacillaceae</taxon>
        <taxon>Lentibacillus</taxon>
    </lineage>
</organism>
<evidence type="ECO:0000256" key="4">
    <source>
        <dbReference type="ARBA" id="ARBA00022777"/>
    </source>
</evidence>
<comment type="similarity">
    <text evidence="1">Belongs to the four-carbon acid sugar kinase family.</text>
</comment>
<evidence type="ECO:0000259" key="8">
    <source>
        <dbReference type="Pfam" id="PF17042"/>
    </source>
</evidence>
<reference evidence="10" key="1">
    <citation type="submission" date="2016-10" db="EMBL/GenBank/DDBJ databases">
        <authorList>
            <person name="Varghese N."/>
            <person name="Submissions S."/>
        </authorList>
    </citation>
    <scope>NUCLEOTIDE SEQUENCE [LARGE SCALE GENOMIC DNA]</scope>
    <source>
        <strain evidence="10">DSM 22530</strain>
    </source>
</reference>
<keyword evidence="10" id="KW-1185">Reference proteome</keyword>
<evidence type="ECO:0000313" key="9">
    <source>
        <dbReference type="EMBL" id="SFD90232.1"/>
    </source>
</evidence>
<dbReference type="AlphaFoldDB" id="A0A1I1W507"/>
<keyword evidence="3" id="KW-0547">Nucleotide-binding</keyword>
<keyword evidence="4" id="KW-0418">Kinase</keyword>
<accession>A0A1I1W507</accession>
<evidence type="ECO:0000256" key="5">
    <source>
        <dbReference type="ARBA" id="ARBA00022840"/>
    </source>
</evidence>
<keyword evidence="6" id="KW-0119">Carbohydrate metabolism</keyword>
<keyword evidence="2" id="KW-0808">Transferase</keyword>
<name>A0A1I1W507_9BACI</name>
<proteinExistence type="inferred from homology"/>
<feature type="domain" description="Four-carbon acid sugar kinase N-terminal" evidence="7">
    <location>
        <begin position="4"/>
        <end position="228"/>
    </location>
</feature>
<dbReference type="SUPFAM" id="SSF142764">
    <property type="entry name" value="YgbK-like"/>
    <property type="match status" value="1"/>
</dbReference>
<dbReference type="Proteomes" id="UP000199474">
    <property type="component" value="Unassembled WGS sequence"/>
</dbReference>
<dbReference type="InterPro" id="IPR042213">
    <property type="entry name" value="NBD_C_sf"/>
</dbReference>
<dbReference type="InterPro" id="IPR010737">
    <property type="entry name" value="4-carb_acid_sugar_kinase_N"/>
</dbReference>
<gene>
    <name evidence="9" type="ORF">SAMN05216238_105212</name>
</gene>
<keyword evidence="5" id="KW-0067">ATP-binding</keyword>
<evidence type="ECO:0000259" key="7">
    <source>
        <dbReference type="Pfam" id="PF07005"/>
    </source>
</evidence>
<dbReference type="Gene3D" id="3.40.980.20">
    <property type="entry name" value="Four-carbon acid sugar kinase, nucleotide binding domain"/>
    <property type="match status" value="1"/>
</dbReference>
<evidence type="ECO:0000256" key="6">
    <source>
        <dbReference type="ARBA" id="ARBA00023277"/>
    </source>
</evidence>
<protein>
    <submittedName>
        <fullName evidence="9">Uncharacterized conserved protein YgbK, DUF1537 family</fullName>
    </submittedName>
</protein>
<dbReference type="Pfam" id="PF17042">
    <property type="entry name" value="NBD_C"/>
    <property type="match status" value="1"/>
</dbReference>
<sequence length="432" mass="47436">MRVGVIADDLTGANATGVKLSKQGLFAVTFLGNGRIPYNEKEMAVCIDTDSRYVSFDTSKKRVQESLGKLQDWNTDLICKRIDSTFRGNIGQELDTILDTLYEDAAIVMCPSYPASGRMTIGGYLLVDNQLIQVTDIANDPIQPIKSSFVPKLVEDQSDRDVGLISIHQVEQGGDVIRSEIERYISKGHQIIVCDAISEKNINDVAYAMSQIKHAQLIPADPGPLTNAYIRHTNNKNVHPEADFLLTIGSVTSLTTKQIEYLLSELKIEPVIVRPAALATLSSSWEEEVNRAVRETEKLLKKQSFLVVTTNSPEQKLVDLNRIAATENVSKDLLAKRITEGLAEISRKIILKSNQKIDKCFFSGGDVTASFCERVGAEGIDLKGEVMPLAAYGELLGGEFNGLSVITKGGMVGSHTAILDSIKYMQSLAKRR</sequence>
<dbReference type="STRING" id="640948.SAMN05216238_105212"/>
<dbReference type="RefSeq" id="WP_090084520.1">
    <property type="nucleotide sequence ID" value="NZ_FOMR01000005.1"/>
</dbReference>
<evidence type="ECO:0000256" key="2">
    <source>
        <dbReference type="ARBA" id="ARBA00022679"/>
    </source>
</evidence>
<dbReference type="InterPro" id="IPR037051">
    <property type="entry name" value="4-carb_acid_sugar_kinase_N_sf"/>
</dbReference>
<evidence type="ECO:0000313" key="10">
    <source>
        <dbReference type="Proteomes" id="UP000199474"/>
    </source>
</evidence>
<dbReference type="Pfam" id="PF07005">
    <property type="entry name" value="SBD_N"/>
    <property type="match status" value="1"/>
</dbReference>
<dbReference type="GO" id="GO:0016301">
    <property type="term" value="F:kinase activity"/>
    <property type="evidence" value="ECO:0007669"/>
    <property type="project" value="UniProtKB-KW"/>
</dbReference>
<dbReference type="InterPro" id="IPR031475">
    <property type="entry name" value="NBD_C"/>
</dbReference>
<evidence type="ECO:0000256" key="1">
    <source>
        <dbReference type="ARBA" id="ARBA00005715"/>
    </source>
</evidence>
<feature type="domain" description="Four-carbon acid sugar kinase nucleotide binding" evidence="8">
    <location>
        <begin position="246"/>
        <end position="417"/>
    </location>
</feature>
<evidence type="ECO:0000256" key="3">
    <source>
        <dbReference type="ARBA" id="ARBA00022741"/>
    </source>
</evidence>
<dbReference type="EMBL" id="FOMR01000005">
    <property type="protein sequence ID" value="SFD90232.1"/>
    <property type="molecule type" value="Genomic_DNA"/>
</dbReference>